<proteinExistence type="predicted"/>
<evidence type="ECO:0000313" key="1">
    <source>
        <dbReference type="EMBL" id="KYC52184.1"/>
    </source>
</evidence>
<dbReference type="EMBL" id="LNJB01000051">
    <property type="protein sequence ID" value="KYC52184.1"/>
    <property type="molecule type" value="Genomic_DNA"/>
</dbReference>
<sequence length="62" mass="7236">MINGREARIEKCWMTFARAVIEDALKEKDSQFFLGPRSVFPELSKMAQIPADDLLQYVRNNF</sequence>
<organism evidence="1 2">
    <name type="scientific">Candidatus Methanofastidiosum methylothiophilum</name>
    <dbReference type="NCBI Taxonomy" id="1705564"/>
    <lineage>
        <taxon>Archaea</taxon>
        <taxon>Methanobacteriati</taxon>
        <taxon>Methanobacteriota</taxon>
        <taxon>Stenosarchaea group</taxon>
        <taxon>Candidatus Methanofastidiosia</taxon>
        <taxon>Candidatus Methanofastidiosales</taxon>
        <taxon>Candidatus Methanofastidiosaceae</taxon>
        <taxon>Candidatus Methanofastidiosum</taxon>
    </lineage>
</organism>
<name>A0A150J5E4_9EURY</name>
<dbReference type="AlphaFoldDB" id="A0A150J5E4"/>
<reference evidence="1 2" key="1">
    <citation type="journal article" date="2016" name="ISME J.">
        <title>Chasing the elusive Euryarchaeota class WSA2: genomes reveal a uniquely fastidious methyl-reducing methanogen.</title>
        <authorList>
            <person name="Nobu M.K."/>
            <person name="Narihiro T."/>
            <person name="Kuroda K."/>
            <person name="Mei R."/>
            <person name="Liu W.T."/>
        </authorList>
    </citation>
    <scope>NUCLEOTIDE SEQUENCE [LARGE SCALE GENOMIC DNA]</scope>
    <source>
        <strain evidence="1">ADurb1013_Bin02101</strain>
    </source>
</reference>
<comment type="caution">
    <text evidence="1">The sequence shown here is derived from an EMBL/GenBank/DDBJ whole genome shotgun (WGS) entry which is preliminary data.</text>
</comment>
<accession>A0A150J5E4</accession>
<dbReference type="Proteomes" id="UP000092420">
    <property type="component" value="Unassembled WGS sequence"/>
</dbReference>
<protein>
    <submittedName>
        <fullName evidence="1">Uncharacterized protein</fullName>
    </submittedName>
</protein>
<evidence type="ECO:0000313" key="2">
    <source>
        <dbReference type="Proteomes" id="UP000092420"/>
    </source>
</evidence>
<gene>
    <name evidence="1" type="ORF">AN188_01605</name>
</gene>